<feature type="compositionally biased region" description="Polar residues" evidence="1">
    <location>
        <begin position="31"/>
        <end position="49"/>
    </location>
</feature>
<evidence type="ECO:0000313" key="2">
    <source>
        <dbReference type="EMBL" id="EAU91157.1"/>
    </source>
</evidence>
<feature type="compositionally biased region" description="Polar residues" evidence="1">
    <location>
        <begin position="287"/>
        <end position="315"/>
    </location>
</feature>
<feature type="region of interest" description="Disordered" evidence="1">
    <location>
        <begin position="257"/>
        <end position="355"/>
    </location>
</feature>
<keyword evidence="3" id="KW-1185">Reference proteome</keyword>
<dbReference type="VEuPathDB" id="FungiDB:CC1G_03325"/>
<dbReference type="AlphaFoldDB" id="A8N7I2"/>
<gene>
    <name evidence="2" type="ORF">CC1G_03325</name>
</gene>
<dbReference type="EMBL" id="AACS02000003">
    <property type="protein sequence ID" value="EAU91157.1"/>
    <property type="molecule type" value="Genomic_DNA"/>
</dbReference>
<name>A8N7I2_COPC7</name>
<reference evidence="2 3" key="1">
    <citation type="journal article" date="2010" name="Proc. Natl. Acad. Sci. U.S.A.">
        <title>Insights into evolution of multicellular fungi from the assembled chromosomes of the mushroom Coprinopsis cinerea (Coprinus cinereus).</title>
        <authorList>
            <person name="Stajich J.E."/>
            <person name="Wilke S.K."/>
            <person name="Ahren D."/>
            <person name="Au C.H."/>
            <person name="Birren B.W."/>
            <person name="Borodovsky M."/>
            <person name="Burns C."/>
            <person name="Canback B."/>
            <person name="Casselton L.A."/>
            <person name="Cheng C.K."/>
            <person name="Deng J."/>
            <person name="Dietrich F.S."/>
            <person name="Fargo D.C."/>
            <person name="Farman M.L."/>
            <person name="Gathman A.C."/>
            <person name="Goldberg J."/>
            <person name="Guigo R."/>
            <person name="Hoegger P.J."/>
            <person name="Hooker J.B."/>
            <person name="Huggins A."/>
            <person name="James T.Y."/>
            <person name="Kamada T."/>
            <person name="Kilaru S."/>
            <person name="Kodira C."/>
            <person name="Kues U."/>
            <person name="Kupfer D."/>
            <person name="Kwan H.S."/>
            <person name="Lomsadze A."/>
            <person name="Li W."/>
            <person name="Lilly W.W."/>
            <person name="Ma L.J."/>
            <person name="Mackey A.J."/>
            <person name="Manning G."/>
            <person name="Martin F."/>
            <person name="Muraguchi H."/>
            <person name="Natvig D.O."/>
            <person name="Palmerini H."/>
            <person name="Ramesh M.A."/>
            <person name="Rehmeyer C.J."/>
            <person name="Roe B.A."/>
            <person name="Shenoy N."/>
            <person name="Stanke M."/>
            <person name="Ter-Hovhannisyan V."/>
            <person name="Tunlid A."/>
            <person name="Velagapudi R."/>
            <person name="Vision T.J."/>
            <person name="Zeng Q."/>
            <person name="Zolan M.E."/>
            <person name="Pukkila P.J."/>
        </authorList>
    </citation>
    <scope>NUCLEOTIDE SEQUENCE [LARGE SCALE GENOMIC DNA]</scope>
    <source>
        <strain evidence="3">Okayama-7 / 130 / ATCC MYA-4618 / FGSC 9003</strain>
    </source>
</reference>
<evidence type="ECO:0000313" key="3">
    <source>
        <dbReference type="Proteomes" id="UP000001861"/>
    </source>
</evidence>
<feature type="region of interest" description="Disordered" evidence="1">
    <location>
        <begin position="1"/>
        <end position="51"/>
    </location>
</feature>
<feature type="region of interest" description="Disordered" evidence="1">
    <location>
        <begin position="188"/>
        <end position="244"/>
    </location>
</feature>
<accession>A8N7I2</accession>
<dbReference type="OrthoDB" id="10679407at2759"/>
<dbReference type="KEGG" id="cci:CC1G_03325"/>
<proteinExistence type="predicted"/>
<protein>
    <submittedName>
        <fullName evidence="2">Uncharacterized protein</fullName>
    </submittedName>
</protein>
<comment type="caution">
    <text evidence="2">The sequence shown here is derived from an EMBL/GenBank/DDBJ whole genome shotgun (WGS) entry which is preliminary data.</text>
</comment>
<dbReference type="GeneID" id="6007233"/>
<sequence length="355" mass="39578">MPMRNSSETESSQNSHLSFGRLSKDTDRTDGSTSNYYPPQRRPSTSSKSLLGRFDRRYGRVKHKEYCDCIICEVGGLEELDRLLDQFPRPPTPPRPRTRPPYMAQDFDDVQILPDHVYEERKRRRARDQAEFNLISYYRRKYAKQGFHGRVEIDPEDRAFFDASPASEALIYLNNNRSTKSLGADLWLGREKPRGSKPAAPSLRKDKQRVVSSRQEVAGETSLARGDSVRSNLSGVSVARSLSRKRNFEPEDIARARAEAASGQDDSAGKSSNPSKVPSGSHSSPSRVTQSTSKPLPSLPFSQTGHQSPQKNRVPSGSRPVARPSQGDTSPRKPTTAPRPLAQGRGVIRSSSTRI</sequence>
<feature type="compositionally biased region" description="Low complexity" evidence="1">
    <location>
        <begin position="271"/>
        <end position="286"/>
    </location>
</feature>
<dbReference type="InParanoid" id="A8N7I2"/>
<evidence type="ECO:0000256" key="1">
    <source>
        <dbReference type="SAM" id="MobiDB-lite"/>
    </source>
</evidence>
<feature type="compositionally biased region" description="Polar residues" evidence="1">
    <location>
        <begin position="1"/>
        <end position="17"/>
    </location>
</feature>
<dbReference type="RefSeq" id="XP_001830788.1">
    <property type="nucleotide sequence ID" value="XM_001830736.1"/>
</dbReference>
<organism evidence="2 3">
    <name type="scientific">Coprinopsis cinerea (strain Okayama-7 / 130 / ATCC MYA-4618 / FGSC 9003)</name>
    <name type="common">Inky cap fungus</name>
    <name type="synonym">Hormographiella aspergillata</name>
    <dbReference type="NCBI Taxonomy" id="240176"/>
    <lineage>
        <taxon>Eukaryota</taxon>
        <taxon>Fungi</taxon>
        <taxon>Dikarya</taxon>
        <taxon>Basidiomycota</taxon>
        <taxon>Agaricomycotina</taxon>
        <taxon>Agaricomycetes</taxon>
        <taxon>Agaricomycetidae</taxon>
        <taxon>Agaricales</taxon>
        <taxon>Agaricineae</taxon>
        <taxon>Psathyrellaceae</taxon>
        <taxon>Coprinopsis</taxon>
    </lineage>
</organism>
<dbReference type="Proteomes" id="UP000001861">
    <property type="component" value="Unassembled WGS sequence"/>
</dbReference>